<accession>A0A1M5K729</accession>
<dbReference type="Pfam" id="PF17240">
    <property type="entry name" value="DUF5313"/>
    <property type="match status" value="1"/>
</dbReference>
<reference evidence="2 3" key="1">
    <citation type="submission" date="2016-11" db="EMBL/GenBank/DDBJ databases">
        <authorList>
            <person name="Jaros S."/>
            <person name="Januszkiewicz K."/>
            <person name="Wedrychowicz H."/>
        </authorList>
    </citation>
    <scope>NUCLEOTIDE SEQUENCE [LARGE SCALE GENOMIC DNA]</scope>
    <source>
        <strain evidence="2 3">DSM 45627</strain>
    </source>
</reference>
<dbReference type="InterPro" id="IPR035197">
    <property type="entry name" value="DUF5313"/>
</dbReference>
<feature type="transmembrane region" description="Helical" evidence="1">
    <location>
        <begin position="77"/>
        <end position="97"/>
    </location>
</feature>
<keyword evidence="1" id="KW-0812">Transmembrane</keyword>
<dbReference type="EMBL" id="FQVU01000003">
    <property type="protein sequence ID" value="SHG48309.1"/>
    <property type="molecule type" value="Genomic_DNA"/>
</dbReference>
<protein>
    <recommendedName>
        <fullName evidence="4">DUF5313 domain-containing protein</fullName>
    </recommendedName>
</protein>
<proteinExistence type="predicted"/>
<evidence type="ECO:0000313" key="3">
    <source>
        <dbReference type="Proteomes" id="UP000186132"/>
    </source>
</evidence>
<keyword evidence="3" id="KW-1185">Reference proteome</keyword>
<dbReference type="RefSeq" id="WP_073389721.1">
    <property type="nucleotide sequence ID" value="NZ_FQVU01000003.1"/>
</dbReference>
<dbReference type="Proteomes" id="UP000186132">
    <property type="component" value="Unassembled WGS sequence"/>
</dbReference>
<feature type="transmembrane region" description="Helical" evidence="1">
    <location>
        <begin position="53"/>
        <end position="71"/>
    </location>
</feature>
<organism evidence="2 3">
    <name type="scientific">Jatrophihabitans endophyticus</name>
    <dbReference type="NCBI Taxonomy" id="1206085"/>
    <lineage>
        <taxon>Bacteria</taxon>
        <taxon>Bacillati</taxon>
        <taxon>Actinomycetota</taxon>
        <taxon>Actinomycetes</taxon>
        <taxon>Jatrophihabitantales</taxon>
        <taxon>Jatrophihabitantaceae</taxon>
        <taxon>Jatrophihabitans</taxon>
    </lineage>
</organism>
<dbReference type="STRING" id="1206085.SAMN05443575_2066"/>
<keyword evidence="1" id="KW-1133">Transmembrane helix</keyword>
<evidence type="ECO:0000313" key="2">
    <source>
        <dbReference type="EMBL" id="SHG48309.1"/>
    </source>
</evidence>
<dbReference type="OrthoDB" id="5195204at2"/>
<sequence length="144" mass="16415">MTDRGADPGHGSPRPRPGPLRWLLYAFWVPLPERYRRWVLHDATCSTWVLRHIARTLVAVAVPVTLVAVFLPANGGIRALTAFVAGACAALFVTMYINEATDHRLLQAGYPWGTGERVRAERAEVDEFNARVRRWERQQRRRGR</sequence>
<gene>
    <name evidence="2" type="ORF">SAMN05443575_2066</name>
</gene>
<dbReference type="AlphaFoldDB" id="A0A1M5K729"/>
<name>A0A1M5K729_9ACTN</name>
<evidence type="ECO:0008006" key="4">
    <source>
        <dbReference type="Google" id="ProtNLM"/>
    </source>
</evidence>
<evidence type="ECO:0000256" key="1">
    <source>
        <dbReference type="SAM" id="Phobius"/>
    </source>
</evidence>
<keyword evidence="1" id="KW-0472">Membrane</keyword>